<dbReference type="EMBL" id="MDBS01000076">
    <property type="protein sequence ID" value="PMP22817.1"/>
    <property type="molecule type" value="Genomic_DNA"/>
</dbReference>
<gene>
    <name evidence="2" type="ORF">BCS90_25730</name>
</gene>
<reference evidence="2" key="1">
    <citation type="submission" date="2016-07" db="EMBL/GenBank/DDBJ databases">
        <authorList>
            <person name="Kauffman K."/>
            <person name="Arevalo P."/>
            <person name="Polz M.F."/>
        </authorList>
    </citation>
    <scope>NUCLEOTIDE SEQUENCE</scope>
    <source>
        <strain evidence="2">10N.222.46.E12</strain>
    </source>
</reference>
<proteinExistence type="predicted"/>
<dbReference type="PANTHER" id="PTHR33121">
    <property type="entry name" value="CYCLIC DI-GMP PHOSPHODIESTERASE PDEF"/>
    <property type="match status" value="1"/>
</dbReference>
<dbReference type="Pfam" id="PF00571">
    <property type="entry name" value="CBS"/>
    <property type="match status" value="2"/>
</dbReference>
<dbReference type="CDD" id="cd01948">
    <property type="entry name" value="EAL"/>
    <property type="match status" value="1"/>
</dbReference>
<dbReference type="SUPFAM" id="SSF141868">
    <property type="entry name" value="EAL domain-like"/>
    <property type="match status" value="1"/>
</dbReference>
<dbReference type="PROSITE" id="PS50883">
    <property type="entry name" value="EAL"/>
    <property type="match status" value="1"/>
</dbReference>
<evidence type="ECO:0000259" key="1">
    <source>
        <dbReference type="PROSITE" id="PS50883"/>
    </source>
</evidence>
<dbReference type="Pfam" id="PF00563">
    <property type="entry name" value="EAL"/>
    <property type="match status" value="1"/>
</dbReference>
<organism evidence="2">
    <name type="scientific">Vibrio cyclitrophicus</name>
    <dbReference type="NCBI Taxonomy" id="47951"/>
    <lineage>
        <taxon>Bacteria</taxon>
        <taxon>Pseudomonadati</taxon>
        <taxon>Pseudomonadota</taxon>
        <taxon>Gammaproteobacteria</taxon>
        <taxon>Vibrionales</taxon>
        <taxon>Vibrionaceae</taxon>
        <taxon>Vibrio</taxon>
    </lineage>
</organism>
<sequence length="345" mass="39298">MIQIAEDMGLVSELDLAVADKAMEQRNQLVKLYGNEVEITINVSLNSDKPVKSLFKDLMSLFRKHRKHLPYVTVELTESAYFSNENKNSDLLFELRKKGVKIAIDDFGTGYSSFSYLKDGNFDVLKIDRDFIINLVFGSHNYYIVKMITQLAHTLGVEVVAEGVESIKEVNILKDLKVDYLQGFYFAKPLPVKLLSAEINDREELRDLVEPEIQDVVLFTTPPLLSPTHTLREVKALFDRNSVHVLPVIIDKQCVGVLTKEKYNLHATPTLGTDRETMQEYRSLDKVVSAMMEPLITCVHETINASEIHEKIRNHIPLPWVVINDSGDYVGMIDTVNMIHYLNAQ</sequence>
<dbReference type="InterPro" id="IPR000644">
    <property type="entry name" value="CBS_dom"/>
</dbReference>
<dbReference type="InterPro" id="IPR035919">
    <property type="entry name" value="EAL_sf"/>
</dbReference>
<dbReference type="AlphaFoldDB" id="A0A7Z1MDX9"/>
<comment type="caution">
    <text evidence="2">The sequence shown here is derived from an EMBL/GenBank/DDBJ whole genome shotgun (WGS) entry which is preliminary data.</text>
</comment>
<dbReference type="RefSeq" id="WP_102333036.1">
    <property type="nucleotide sequence ID" value="NZ_CP170590.1"/>
</dbReference>
<name>A0A7Z1MDX9_9VIBR</name>
<feature type="domain" description="EAL" evidence="1">
    <location>
        <begin position="1"/>
        <end position="203"/>
    </location>
</feature>
<protein>
    <recommendedName>
        <fullName evidence="1">EAL domain-containing protein</fullName>
    </recommendedName>
</protein>
<dbReference type="InterPro" id="IPR046342">
    <property type="entry name" value="CBS_dom_sf"/>
</dbReference>
<dbReference type="InterPro" id="IPR050706">
    <property type="entry name" value="Cyclic-di-GMP_PDE-like"/>
</dbReference>
<dbReference type="SMART" id="SM00052">
    <property type="entry name" value="EAL"/>
    <property type="match status" value="1"/>
</dbReference>
<dbReference type="PANTHER" id="PTHR33121:SF79">
    <property type="entry name" value="CYCLIC DI-GMP PHOSPHODIESTERASE PDED-RELATED"/>
    <property type="match status" value="1"/>
</dbReference>
<evidence type="ECO:0000313" key="2">
    <source>
        <dbReference type="EMBL" id="PMP22817.1"/>
    </source>
</evidence>
<dbReference type="Gene3D" id="3.10.580.10">
    <property type="entry name" value="CBS-domain"/>
    <property type="match status" value="1"/>
</dbReference>
<dbReference type="InterPro" id="IPR001633">
    <property type="entry name" value="EAL_dom"/>
</dbReference>
<accession>A0A7Z1MDX9</accession>
<dbReference type="SUPFAM" id="SSF54631">
    <property type="entry name" value="CBS-domain pair"/>
    <property type="match status" value="1"/>
</dbReference>
<dbReference type="GO" id="GO:0071111">
    <property type="term" value="F:cyclic-guanylate-specific phosphodiesterase activity"/>
    <property type="evidence" value="ECO:0007669"/>
    <property type="project" value="InterPro"/>
</dbReference>
<dbReference type="Gene3D" id="3.20.20.450">
    <property type="entry name" value="EAL domain"/>
    <property type="match status" value="1"/>
</dbReference>
<reference evidence="2" key="2">
    <citation type="journal article" date="2018" name="Nature">
        <title>A major lineage of non-tailed dsDNA viruses as unrecognized killers of marine bacteria.</title>
        <authorList>
            <person name="Kauffman K.M."/>
            <person name="Hussain F.A."/>
            <person name="Yang J."/>
            <person name="Arevalo P."/>
            <person name="Brown J.M."/>
            <person name="Chang W.K."/>
            <person name="VanInsberghe D."/>
            <person name="Elsherbini J."/>
            <person name="Sharma R.S."/>
            <person name="Cutler M.B."/>
            <person name="Kelly L."/>
            <person name="Polz M.F."/>
        </authorList>
    </citation>
    <scope>NUCLEOTIDE SEQUENCE</scope>
    <source>
        <strain evidence="2">10N.222.46.E12</strain>
    </source>
</reference>